<organism evidence="2 3">
    <name type="scientific">Plakobranchus ocellatus</name>
    <dbReference type="NCBI Taxonomy" id="259542"/>
    <lineage>
        <taxon>Eukaryota</taxon>
        <taxon>Metazoa</taxon>
        <taxon>Spiralia</taxon>
        <taxon>Lophotrochozoa</taxon>
        <taxon>Mollusca</taxon>
        <taxon>Gastropoda</taxon>
        <taxon>Heterobranchia</taxon>
        <taxon>Euthyneura</taxon>
        <taxon>Panpulmonata</taxon>
        <taxon>Sacoglossa</taxon>
        <taxon>Placobranchoidea</taxon>
        <taxon>Plakobranchidae</taxon>
        <taxon>Plakobranchus</taxon>
    </lineage>
</organism>
<evidence type="ECO:0000313" key="2">
    <source>
        <dbReference type="EMBL" id="GFO08179.1"/>
    </source>
</evidence>
<dbReference type="EMBL" id="BLXT01003952">
    <property type="protein sequence ID" value="GFO08179.1"/>
    <property type="molecule type" value="Genomic_DNA"/>
</dbReference>
<evidence type="ECO:0000313" key="3">
    <source>
        <dbReference type="Proteomes" id="UP000735302"/>
    </source>
</evidence>
<gene>
    <name evidence="2" type="ORF">PoB_003468400</name>
</gene>
<dbReference type="Proteomes" id="UP000735302">
    <property type="component" value="Unassembled WGS sequence"/>
</dbReference>
<protein>
    <submittedName>
        <fullName evidence="2">Transposase</fullName>
    </submittedName>
</protein>
<feature type="chain" id="PRO_5043864823" evidence="1">
    <location>
        <begin position="22"/>
        <end position="115"/>
    </location>
</feature>
<name>A0AAV4AKC0_9GAST</name>
<evidence type="ECO:0000256" key="1">
    <source>
        <dbReference type="SAM" id="SignalP"/>
    </source>
</evidence>
<sequence length="115" mass="13200">MREIAAITVILLGIFVTFVATTSDPRSEICDSVCWEEEVQVEECIDTRTCSLGPNASYQDYRACRRPCWRIAVPCRRMCRRRYAGVLNTCVNRPDSTGRPTRACVLDVLMRNKHR</sequence>
<comment type="caution">
    <text evidence="2">The sequence shown here is derived from an EMBL/GenBank/DDBJ whole genome shotgun (WGS) entry which is preliminary data.</text>
</comment>
<reference evidence="2 3" key="1">
    <citation type="journal article" date="2021" name="Elife">
        <title>Chloroplast acquisition without the gene transfer in kleptoplastic sea slugs, Plakobranchus ocellatus.</title>
        <authorList>
            <person name="Maeda T."/>
            <person name="Takahashi S."/>
            <person name="Yoshida T."/>
            <person name="Shimamura S."/>
            <person name="Takaki Y."/>
            <person name="Nagai Y."/>
            <person name="Toyoda A."/>
            <person name="Suzuki Y."/>
            <person name="Arimoto A."/>
            <person name="Ishii H."/>
            <person name="Satoh N."/>
            <person name="Nishiyama T."/>
            <person name="Hasebe M."/>
            <person name="Maruyama T."/>
            <person name="Minagawa J."/>
            <person name="Obokata J."/>
            <person name="Shigenobu S."/>
        </authorList>
    </citation>
    <scope>NUCLEOTIDE SEQUENCE [LARGE SCALE GENOMIC DNA]</scope>
</reference>
<keyword evidence="3" id="KW-1185">Reference proteome</keyword>
<feature type="signal peptide" evidence="1">
    <location>
        <begin position="1"/>
        <end position="21"/>
    </location>
</feature>
<proteinExistence type="predicted"/>
<dbReference type="AlphaFoldDB" id="A0AAV4AKC0"/>
<accession>A0AAV4AKC0</accession>
<keyword evidence="1" id="KW-0732">Signal</keyword>